<name>A0A443Q8W9_9ACAR</name>
<keyword evidence="4 9" id="KW-0418">Kinase</keyword>
<comment type="caution">
    <text evidence="9">The sequence shown here is derived from an EMBL/GenBank/DDBJ whole genome shotgun (WGS) entry which is preliminary data.</text>
</comment>
<evidence type="ECO:0000256" key="7">
    <source>
        <dbReference type="ARBA" id="ARBA00048679"/>
    </source>
</evidence>
<dbReference type="EMBL" id="NCKV01063836">
    <property type="protein sequence ID" value="RWR99417.1"/>
    <property type="molecule type" value="Genomic_DNA"/>
</dbReference>
<gene>
    <name evidence="9" type="ORF">B4U80_02055</name>
</gene>
<dbReference type="Pfam" id="PF00069">
    <property type="entry name" value="Pkinase"/>
    <property type="match status" value="1"/>
</dbReference>
<dbReference type="Gene3D" id="1.10.510.10">
    <property type="entry name" value="Transferase(Phosphotransferase) domain 1"/>
    <property type="match status" value="1"/>
</dbReference>
<proteinExistence type="predicted"/>
<dbReference type="VEuPathDB" id="VectorBase:LDEU014587"/>
<keyword evidence="3" id="KW-0547">Nucleotide-binding</keyword>
<keyword evidence="2" id="KW-0808">Transferase</keyword>
<dbReference type="STRING" id="299467.A0A443Q8W9"/>
<evidence type="ECO:0000256" key="4">
    <source>
        <dbReference type="ARBA" id="ARBA00022777"/>
    </source>
</evidence>
<protein>
    <submittedName>
        <fullName evidence="9">Aurora kinase C-like isoform X2</fullName>
    </submittedName>
</protein>
<keyword evidence="10" id="KW-1185">Reference proteome</keyword>
<evidence type="ECO:0000313" key="9">
    <source>
        <dbReference type="EMBL" id="RWR99417.1"/>
    </source>
</evidence>
<dbReference type="InterPro" id="IPR000719">
    <property type="entry name" value="Prot_kinase_dom"/>
</dbReference>
<dbReference type="PROSITE" id="PS50011">
    <property type="entry name" value="PROTEIN_KINASE_DOM"/>
    <property type="match status" value="1"/>
</dbReference>
<evidence type="ECO:0000313" key="10">
    <source>
        <dbReference type="Proteomes" id="UP000288716"/>
    </source>
</evidence>
<accession>A0A443Q8W9</accession>
<evidence type="ECO:0000256" key="2">
    <source>
        <dbReference type="ARBA" id="ARBA00022679"/>
    </source>
</evidence>
<dbReference type="OrthoDB" id="193931at2759"/>
<comment type="catalytic activity">
    <reaction evidence="7">
        <text>L-seryl-[protein] + ATP = O-phospho-L-seryl-[protein] + ADP + H(+)</text>
        <dbReference type="Rhea" id="RHEA:17989"/>
        <dbReference type="Rhea" id="RHEA-COMP:9863"/>
        <dbReference type="Rhea" id="RHEA-COMP:11604"/>
        <dbReference type="ChEBI" id="CHEBI:15378"/>
        <dbReference type="ChEBI" id="CHEBI:29999"/>
        <dbReference type="ChEBI" id="CHEBI:30616"/>
        <dbReference type="ChEBI" id="CHEBI:83421"/>
        <dbReference type="ChEBI" id="CHEBI:456216"/>
        <dbReference type="EC" id="2.7.11.1"/>
    </reaction>
</comment>
<dbReference type="InterPro" id="IPR030616">
    <property type="entry name" value="Aur-like"/>
</dbReference>
<dbReference type="Proteomes" id="UP000288716">
    <property type="component" value="Unassembled WGS sequence"/>
</dbReference>
<evidence type="ECO:0000256" key="1">
    <source>
        <dbReference type="ARBA" id="ARBA00022527"/>
    </source>
</evidence>
<keyword evidence="5" id="KW-0067">ATP-binding</keyword>
<evidence type="ECO:0000256" key="6">
    <source>
        <dbReference type="ARBA" id="ARBA00047899"/>
    </source>
</evidence>
<dbReference type="InterPro" id="IPR011009">
    <property type="entry name" value="Kinase-like_dom_sf"/>
</dbReference>
<keyword evidence="1" id="KW-0723">Serine/threonine-protein kinase</keyword>
<dbReference type="AlphaFoldDB" id="A0A443Q8W9"/>
<evidence type="ECO:0000259" key="8">
    <source>
        <dbReference type="PROSITE" id="PS50011"/>
    </source>
</evidence>
<feature type="domain" description="Protein kinase" evidence="8">
    <location>
        <begin position="1"/>
        <end position="81"/>
    </location>
</feature>
<reference evidence="9 10" key="1">
    <citation type="journal article" date="2018" name="Gigascience">
        <title>Genomes of trombidid mites reveal novel predicted allergens and laterally-transferred genes associated with secondary metabolism.</title>
        <authorList>
            <person name="Dong X."/>
            <person name="Chaisiri K."/>
            <person name="Xia D."/>
            <person name="Armstrong S.D."/>
            <person name="Fang Y."/>
            <person name="Donnelly M.J."/>
            <person name="Kadowaki T."/>
            <person name="McGarry J.W."/>
            <person name="Darby A.C."/>
            <person name="Makepeace B.L."/>
        </authorList>
    </citation>
    <scope>NUCLEOTIDE SEQUENCE [LARGE SCALE GENOMIC DNA]</scope>
    <source>
        <strain evidence="9">UoL-UT</strain>
    </source>
</reference>
<evidence type="ECO:0000256" key="3">
    <source>
        <dbReference type="ARBA" id="ARBA00022741"/>
    </source>
</evidence>
<organism evidence="9 10">
    <name type="scientific">Leptotrombidium deliense</name>
    <dbReference type="NCBI Taxonomy" id="299467"/>
    <lineage>
        <taxon>Eukaryota</taxon>
        <taxon>Metazoa</taxon>
        <taxon>Ecdysozoa</taxon>
        <taxon>Arthropoda</taxon>
        <taxon>Chelicerata</taxon>
        <taxon>Arachnida</taxon>
        <taxon>Acari</taxon>
        <taxon>Acariformes</taxon>
        <taxon>Trombidiformes</taxon>
        <taxon>Prostigmata</taxon>
        <taxon>Anystina</taxon>
        <taxon>Parasitengona</taxon>
        <taxon>Trombiculoidea</taxon>
        <taxon>Trombiculidae</taxon>
        <taxon>Leptotrombidium</taxon>
    </lineage>
</organism>
<sequence length="97" mass="11134">MCGTPDYLPPQIVEGRTYYEKVDVRYALVLCYELLVGKPSFESTSQSKTQRCILKDLISKLLWYEPSERLPLAQVLGHPWVKAHSRRVFPPGAQRPS</sequence>
<dbReference type="PANTHER" id="PTHR24350">
    <property type="entry name" value="SERINE/THREONINE-PROTEIN KINASE IAL-RELATED"/>
    <property type="match status" value="1"/>
</dbReference>
<dbReference type="GO" id="GO:0004674">
    <property type="term" value="F:protein serine/threonine kinase activity"/>
    <property type="evidence" value="ECO:0007669"/>
    <property type="project" value="UniProtKB-KW"/>
</dbReference>
<evidence type="ECO:0000256" key="5">
    <source>
        <dbReference type="ARBA" id="ARBA00022840"/>
    </source>
</evidence>
<comment type="catalytic activity">
    <reaction evidence="6">
        <text>L-threonyl-[protein] + ATP = O-phospho-L-threonyl-[protein] + ADP + H(+)</text>
        <dbReference type="Rhea" id="RHEA:46608"/>
        <dbReference type="Rhea" id="RHEA-COMP:11060"/>
        <dbReference type="Rhea" id="RHEA-COMP:11605"/>
        <dbReference type="ChEBI" id="CHEBI:15378"/>
        <dbReference type="ChEBI" id="CHEBI:30013"/>
        <dbReference type="ChEBI" id="CHEBI:30616"/>
        <dbReference type="ChEBI" id="CHEBI:61977"/>
        <dbReference type="ChEBI" id="CHEBI:456216"/>
        <dbReference type="EC" id="2.7.11.1"/>
    </reaction>
</comment>
<dbReference type="SUPFAM" id="SSF56112">
    <property type="entry name" value="Protein kinase-like (PK-like)"/>
    <property type="match status" value="1"/>
</dbReference>
<dbReference type="GO" id="GO:0005524">
    <property type="term" value="F:ATP binding"/>
    <property type="evidence" value="ECO:0007669"/>
    <property type="project" value="UniProtKB-KW"/>
</dbReference>